<dbReference type="Ensembl" id="ENSSMRT00000030857.1">
    <property type="protein sequence ID" value="ENSSMRP00000026387.1"/>
    <property type="gene ID" value="ENSSMRG00000020380.1"/>
</dbReference>
<dbReference type="Pfam" id="PF00241">
    <property type="entry name" value="Cofilin_ADF"/>
    <property type="match status" value="1"/>
</dbReference>
<dbReference type="GeneTree" id="ENSGT00950000183000"/>
<dbReference type="Gene3D" id="3.40.20.10">
    <property type="entry name" value="Severin"/>
    <property type="match status" value="1"/>
</dbReference>
<evidence type="ECO:0000256" key="2">
    <source>
        <dbReference type="ARBA" id="ARBA00023203"/>
    </source>
</evidence>
<dbReference type="InterPro" id="IPR017904">
    <property type="entry name" value="ADF/Cofilin"/>
</dbReference>
<dbReference type="FunFam" id="3.40.20.10:FF:000010">
    <property type="entry name" value="Putative destrin"/>
    <property type="match status" value="1"/>
</dbReference>
<dbReference type="GO" id="GO:0003779">
    <property type="term" value="F:actin binding"/>
    <property type="evidence" value="ECO:0007669"/>
    <property type="project" value="UniProtKB-KW"/>
</dbReference>
<sequence length="233" mass="25893">MRLARRAHTKSRLPCACLACLRASAGGIAHADPEKNQQAWMGNESRDFFCIAKEASGVAVSDGVIKVFNDMKVRKASTPEEVKKRKKAVLFCLSEDKKNIILEEGKEILVGDVGDTIDDPYLHFVKMLPDRDCRYALYDATYETKESKKEDLVFIFWAPECASLKSKMIYASSKDALKKKFTGIKHEVQANCYEEVKDRCTLAEKLGGSAVISLEGKPLCKAASSSDLLGDER</sequence>
<evidence type="ECO:0000256" key="1">
    <source>
        <dbReference type="ARBA" id="ARBA00006844"/>
    </source>
</evidence>
<evidence type="ECO:0000313" key="5">
    <source>
        <dbReference type="Proteomes" id="UP000694421"/>
    </source>
</evidence>
<dbReference type="SMART" id="SM00102">
    <property type="entry name" value="ADF"/>
    <property type="match status" value="1"/>
</dbReference>
<dbReference type="Proteomes" id="UP000694421">
    <property type="component" value="Unplaced"/>
</dbReference>
<dbReference type="OMA" id="WSMIYAT"/>
<keyword evidence="2" id="KW-0009">Actin-binding</keyword>
<reference evidence="4" key="1">
    <citation type="submission" date="2025-08" db="UniProtKB">
        <authorList>
            <consortium name="Ensembl"/>
        </authorList>
    </citation>
    <scope>IDENTIFICATION</scope>
</reference>
<comment type="similarity">
    <text evidence="1">Belongs to the actin-binding proteins ADF family.</text>
</comment>
<dbReference type="CDD" id="cd11286">
    <property type="entry name" value="ADF_cofilin_like"/>
    <property type="match status" value="1"/>
</dbReference>
<dbReference type="GO" id="GO:0030042">
    <property type="term" value="P:actin filament depolymerization"/>
    <property type="evidence" value="ECO:0007669"/>
    <property type="project" value="InterPro"/>
</dbReference>
<dbReference type="SUPFAM" id="SSF55753">
    <property type="entry name" value="Actin depolymerizing proteins"/>
    <property type="match status" value="1"/>
</dbReference>
<dbReference type="GO" id="GO:0015629">
    <property type="term" value="C:actin cytoskeleton"/>
    <property type="evidence" value="ECO:0007669"/>
    <property type="project" value="InterPro"/>
</dbReference>
<proteinExistence type="inferred from homology"/>
<feature type="domain" description="ADF-H" evidence="3">
    <location>
        <begin position="57"/>
        <end position="206"/>
    </location>
</feature>
<dbReference type="InterPro" id="IPR002108">
    <property type="entry name" value="ADF-H"/>
</dbReference>
<protein>
    <submittedName>
        <fullName evidence="4">Cofilin 1</fullName>
    </submittedName>
</protein>
<evidence type="ECO:0000259" key="3">
    <source>
        <dbReference type="PROSITE" id="PS51263"/>
    </source>
</evidence>
<organism evidence="4 5">
    <name type="scientific">Salvator merianae</name>
    <name type="common">Argentine black and white tegu</name>
    <name type="synonym">Tupinambis merianae</name>
    <dbReference type="NCBI Taxonomy" id="96440"/>
    <lineage>
        <taxon>Eukaryota</taxon>
        <taxon>Metazoa</taxon>
        <taxon>Chordata</taxon>
        <taxon>Craniata</taxon>
        <taxon>Vertebrata</taxon>
        <taxon>Euteleostomi</taxon>
        <taxon>Lepidosauria</taxon>
        <taxon>Squamata</taxon>
        <taxon>Bifurcata</taxon>
        <taxon>Unidentata</taxon>
        <taxon>Episquamata</taxon>
        <taxon>Laterata</taxon>
        <taxon>Teiioidea</taxon>
        <taxon>Teiidae</taxon>
        <taxon>Salvator</taxon>
    </lineage>
</organism>
<name>A0A8D0E4U7_SALMN</name>
<dbReference type="AlphaFoldDB" id="A0A8D0E4U7"/>
<dbReference type="PRINTS" id="PR00006">
    <property type="entry name" value="COFILIN"/>
</dbReference>
<evidence type="ECO:0000313" key="4">
    <source>
        <dbReference type="Ensembl" id="ENSSMRP00000026387.1"/>
    </source>
</evidence>
<dbReference type="PANTHER" id="PTHR11913">
    <property type="entry name" value="COFILIN-RELATED"/>
    <property type="match status" value="1"/>
</dbReference>
<accession>A0A8D0E4U7</accession>
<dbReference type="PROSITE" id="PS51263">
    <property type="entry name" value="ADF_H"/>
    <property type="match status" value="1"/>
</dbReference>
<keyword evidence="5" id="KW-1185">Reference proteome</keyword>
<reference evidence="4" key="2">
    <citation type="submission" date="2025-09" db="UniProtKB">
        <authorList>
            <consortium name="Ensembl"/>
        </authorList>
    </citation>
    <scope>IDENTIFICATION</scope>
</reference>
<dbReference type="InterPro" id="IPR029006">
    <property type="entry name" value="ADF-H/Gelsolin-like_dom_sf"/>
</dbReference>